<organism evidence="1 2">
    <name type="scientific">Salmonella enterica subsp. arizonae</name>
    <dbReference type="NCBI Taxonomy" id="59203"/>
    <lineage>
        <taxon>Bacteria</taxon>
        <taxon>Pseudomonadati</taxon>
        <taxon>Pseudomonadota</taxon>
        <taxon>Gammaproteobacteria</taxon>
        <taxon>Enterobacterales</taxon>
        <taxon>Enterobacteriaceae</taxon>
        <taxon>Salmonella</taxon>
    </lineage>
</organism>
<accession>A0A379S9D7</accession>
<protein>
    <submittedName>
        <fullName evidence="1">Uncharacterized protein</fullName>
    </submittedName>
</protein>
<proteinExistence type="predicted"/>
<dbReference type="AlphaFoldDB" id="A0A379S9D7"/>
<name>A0A379S9D7_SALER</name>
<evidence type="ECO:0000313" key="1">
    <source>
        <dbReference type="EMBL" id="SUG17271.1"/>
    </source>
</evidence>
<dbReference type="EMBL" id="UGWZ01000001">
    <property type="protein sequence ID" value="SUG17271.1"/>
    <property type="molecule type" value="Genomic_DNA"/>
</dbReference>
<sequence length="53" mass="5742">MPLQIKDIIDLQTLVESEQVEFKLAGGGKTAKASYRKTSGPPIPQWRMVGAVG</sequence>
<evidence type="ECO:0000313" key="2">
    <source>
        <dbReference type="Proteomes" id="UP000254124"/>
    </source>
</evidence>
<gene>
    <name evidence="1" type="ORF">NCTC7295_05021</name>
</gene>
<reference evidence="1 2" key="1">
    <citation type="submission" date="2018-06" db="EMBL/GenBank/DDBJ databases">
        <authorList>
            <consortium name="Pathogen Informatics"/>
            <person name="Doyle S."/>
        </authorList>
    </citation>
    <scope>NUCLEOTIDE SEQUENCE [LARGE SCALE GENOMIC DNA]</scope>
    <source>
        <strain evidence="1 2">NCTC7295</strain>
    </source>
</reference>
<dbReference type="Proteomes" id="UP000254124">
    <property type="component" value="Unassembled WGS sequence"/>
</dbReference>